<dbReference type="SMART" id="SM00248">
    <property type="entry name" value="ANK"/>
    <property type="match status" value="4"/>
</dbReference>
<dbReference type="InterPro" id="IPR050663">
    <property type="entry name" value="Ankyrin-SOCS_Box"/>
</dbReference>
<feature type="repeat" description="ANK" evidence="3">
    <location>
        <begin position="545"/>
        <end position="577"/>
    </location>
</feature>
<dbReference type="InterPro" id="IPR002110">
    <property type="entry name" value="Ankyrin_rpt"/>
</dbReference>
<evidence type="ECO:0000256" key="2">
    <source>
        <dbReference type="ARBA" id="ARBA00023043"/>
    </source>
</evidence>
<gene>
    <name evidence="5" type="ORF">RN001_005468</name>
</gene>
<protein>
    <submittedName>
        <fullName evidence="5">Uncharacterized protein</fullName>
    </submittedName>
</protein>
<dbReference type="GO" id="GO:0000976">
    <property type="term" value="F:transcription cis-regulatory region binding"/>
    <property type="evidence" value="ECO:0007669"/>
    <property type="project" value="TreeGrafter"/>
</dbReference>
<evidence type="ECO:0000256" key="3">
    <source>
        <dbReference type="PROSITE-ProRule" id="PRU00023"/>
    </source>
</evidence>
<dbReference type="GO" id="GO:0005634">
    <property type="term" value="C:nucleus"/>
    <property type="evidence" value="ECO:0007669"/>
    <property type="project" value="TreeGrafter"/>
</dbReference>
<evidence type="ECO:0000313" key="5">
    <source>
        <dbReference type="EMBL" id="KAK4882149.1"/>
    </source>
</evidence>
<dbReference type="Gene3D" id="1.25.40.20">
    <property type="entry name" value="Ankyrin repeat-containing domain"/>
    <property type="match status" value="1"/>
</dbReference>
<dbReference type="GO" id="GO:0045944">
    <property type="term" value="P:positive regulation of transcription by RNA polymerase II"/>
    <property type="evidence" value="ECO:0007669"/>
    <property type="project" value="TreeGrafter"/>
</dbReference>
<dbReference type="PANTHER" id="PTHR24193:SF121">
    <property type="entry name" value="ADA2A-CONTAINING COMPLEX COMPONENT 3, ISOFORM D"/>
    <property type="match status" value="1"/>
</dbReference>
<feature type="coiled-coil region" evidence="4">
    <location>
        <begin position="905"/>
        <end position="939"/>
    </location>
</feature>
<feature type="repeat" description="ANK" evidence="3">
    <location>
        <begin position="578"/>
        <end position="610"/>
    </location>
</feature>
<keyword evidence="4" id="KW-0175">Coiled coil</keyword>
<dbReference type="InterPro" id="IPR036770">
    <property type="entry name" value="Ankyrin_rpt-contain_sf"/>
</dbReference>
<organism evidence="5 6">
    <name type="scientific">Aquatica leii</name>
    <dbReference type="NCBI Taxonomy" id="1421715"/>
    <lineage>
        <taxon>Eukaryota</taxon>
        <taxon>Metazoa</taxon>
        <taxon>Ecdysozoa</taxon>
        <taxon>Arthropoda</taxon>
        <taxon>Hexapoda</taxon>
        <taxon>Insecta</taxon>
        <taxon>Pterygota</taxon>
        <taxon>Neoptera</taxon>
        <taxon>Endopterygota</taxon>
        <taxon>Coleoptera</taxon>
        <taxon>Polyphaga</taxon>
        <taxon>Elateriformia</taxon>
        <taxon>Elateroidea</taxon>
        <taxon>Lampyridae</taxon>
        <taxon>Luciolinae</taxon>
        <taxon>Aquatica</taxon>
    </lineage>
</organism>
<evidence type="ECO:0000256" key="4">
    <source>
        <dbReference type="SAM" id="Coils"/>
    </source>
</evidence>
<proteinExistence type="predicted"/>
<dbReference type="Pfam" id="PF12796">
    <property type="entry name" value="Ank_2"/>
    <property type="match status" value="2"/>
</dbReference>
<dbReference type="PROSITE" id="PS50297">
    <property type="entry name" value="ANK_REP_REGION"/>
    <property type="match status" value="3"/>
</dbReference>
<keyword evidence="6" id="KW-1185">Reference proteome</keyword>
<name>A0AAN7SIX1_9COLE</name>
<dbReference type="SUPFAM" id="SSF48403">
    <property type="entry name" value="Ankyrin repeat"/>
    <property type="match status" value="1"/>
</dbReference>
<dbReference type="PANTHER" id="PTHR24193">
    <property type="entry name" value="ANKYRIN REPEAT PROTEIN"/>
    <property type="match status" value="1"/>
</dbReference>
<evidence type="ECO:0000256" key="1">
    <source>
        <dbReference type="ARBA" id="ARBA00022737"/>
    </source>
</evidence>
<reference evidence="6" key="1">
    <citation type="submission" date="2023-01" db="EMBL/GenBank/DDBJ databases">
        <title>Key to firefly adult light organ development and bioluminescence: homeobox transcription factors regulate luciferase expression and transportation to peroxisome.</title>
        <authorList>
            <person name="Fu X."/>
        </authorList>
    </citation>
    <scope>NUCLEOTIDE SEQUENCE [LARGE SCALE GENOMIC DNA]</scope>
</reference>
<dbReference type="PROSITE" id="PS50088">
    <property type="entry name" value="ANK_REPEAT"/>
    <property type="match status" value="3"/>
</dbReference>
<dbReference type="EMBL" id="JARPUR010000002">
    <property type="protein sequence ID" value="KAK4882149.1"/>
    <property type="molecule type" value="Genomic_DNA"/>
</dbReference>
<sequence>MGQSNSKKRRNETIKLSKKVRDSQIFELYHSNNNHHKVHLEDVSNEELSLVFTTDGNKYEKLRSKTISSETIIENDKCKYELIKAVSTSAKLQKKSTIKKNCNLSIQTFRGDAVQYLLDVPSLKNISKEELRVEKDVERYKSNDTKEIKTKNKLNLNTLSPVIENSVVPCNVNKTVKQIVHKNLPADTMSINTYFDESVLNSTELSDTTSVIPKKELAKKLLNASVCSFCGYFVKNDTSRKNINDDICFSKETNDSKKIYFYRCPICKHLMESKSKNKKKPYCNTNSQKLSNLLLDNNETISKLSLNTSNITTQLTQFNDLTEDLQEYYINENIPASSKTLALDNSKFTTKTFKDKWVMCKLQCSNNNLERDSTSLLPVTSVLLLPPESQQKLPNMKWEKLLPKLINMPTNKILYVVEVKQKTQSKCIAKPSDEYINNGVLSGRRNKSKPIQIPTRYRSQEKRIKVIMDSDVKKTKQVIQIPKYIIPEGLDGSELIPVELGGRLVPPTVSINELGKQLLKASIDGNVDEIKSLMSKGAPFTADWLGTSPLHFAAQNNHLEVCEILLRAGISKDARTKVDRTPLHIAVFEGNVEIVKCLLLNKADVDCKDLLSMTPLHWAAQNGHAELAELLVRHGAQTDVANKFDLTPLDIALQCERHDIAEIISMTMHDPEIAAHNLAVEMNEMSNSNDSMVYTTESLQSESHLSSIPIETVLLEDVDNENSVDPERLQLKQGIIHTYTEDSPVEEIPEQLNSQNKFCESIKLLQEHGITMLPTDDDNNILSSILESGHSVVLTEVGKQVLNSTKPFQTTTTTTVPNNIKKITPKIRTIPASVKSKKVITVTPQEFLAMTLNQSEIIKPINGKIITAQNKPTLRRIVMKKNKLGPITTTTTIPKSPGDESLSDIEILMRQLIDARNLVEEYKQKFLKKKAEAEKYKQQLLLITQSKNNYC</sequence>
<feature type="repeat" description="ANK" evidence="3">
    <location>
        <begin position="611"/>
        <end position="643"/>
    </location>
</feature>
<keyword evidence="1" id="KW-0677">Repeat</keyword>
<dbReference type="Proteomes" id="UP001353858">
    <property type="component" value="Unassembled WGS sequence"/>
</dbReference>
<evidence type="ECO:0000313" key="6">
    <source>
        <dbReference type="Proteomes" id="UP001353858"/>
    </source>
</evidence>
<dbReference type="PRINTS" id="PR01415">
    <property type="entry name" value="ANKYRIN"/>
</dbReference>
<accession>A0AAN7SIX1</accession>
<keyword evidence="2 3" id="KW-0040">ANK repeat</keyword>
<comment type="caution">
    <text evidence="5">The sequence shown here is derived from an EMBL/GenBank/DDBJ whole genome shotgun (WGS) entry which is preliminary data.</text>
</comment>
<dbReference type="AlphaFoldDB" id="A0AAN7SIX1"/>